<comment type="caution">
    <text evidence="1">The sequence shown here is derived from an EMBL/GenBank/DDBJ whole genome shotgun (WGS) entry which is preliminary data.</text>
</comment>
<dbReference type="EMBL" id="QUMW01000013">
    <property type="protein sequence ID" value="REG23449.1"/>
    <property type="molecule type" value="Genomic_DNA"/>
</dbReference>
<organism evidence="1 2">
    <name type="scientific">Jeotgalicoccus halotolerans</name>
    <dbReference type="NCBI Taxonomy" id="157227"/>
    <lineage>
        <taxon>Bacteria</taxon>
        <taxon>Bacillati</taxon>
        <taxon>Bacillota</taxon>
        <taxon>Bacilli</taxon>
        <taxon>Bacillales</taxon>
        <taxon>Staphylococcaceae</taxon>
        <taxon>Jeotgalicoccus</taxon>
    </lineage>
</organism>
<dbReference type="GO" id="GO:0003677">
    <property type="term" value="F:DNA binding"/>
    <property type="evidence" value="ECO:0007669"/>
    <property type="project" value="UniProtKB-KW"/>
</dbReference>
<protein>
    <submittedName>
        <fullName evidence="1">DNA-binding FrmR family transcriptional regulator</fullName>
    </submittedName>
</protein>
<keyword evidence="1" id="KW-0238">DNA-binding</keyword>
<dbReference type="GO" id="GO:0046872">
    <property type="term" value="F:metal ion binding"/>
    <property type="evidence" value="ECO:0007669"/>
    <property type="project" value="InterPro"/>
</dbReference>
<dbReference type="Gene3D" id="1.20.58.1000">
    <property type="entry name" value="Metal-sensitive repressor, helix protomer"/>
    <property type="match status" value="1"/>
</dbReference>
<dbReference type="RefSeq" id="WP_115885607.1">
    <property type="nucleotide sequence ID" value="NZ_CBCSHX010000004.1"/>
</dbReference>
<dbReference type="AlphaFoldDB" id="A0A3E0AUQ1"/>
<sequence length="94" mass="10610">MSAEEKSYVYDKAIINRINRLQGQINGAKKMMEDGENCRDVVTQLSAAKNALDRTMNVIISENLVECVKEAMVHPDQNTDDLIKEAVELLNKSR</sequence>
<dbReference type="OrthoDB" id="9798732at2"/>
<proteinExistence type="predicted"/>
<evidence type="ECO:0000313" key="2">
    <source>
        <dbReference type="Proteomes" id="UP000257076"/>
    </source>
</evidence>
<dbReference type="InterPro" id="IPR003735">
    <property type="entry name" value="Metal_Tscrpt_repr"/>
</dbReference>
<name>A0A3E0AUQ1_9STAP</name>
<dbReference type="InterPro" id="IPR038390">
    <property type="entry name" value="Metal_Tscrpt_repr_sf"/>
</dbReference>
<dbReference type="PANTHER" id="PTHR33677:SF5">
    <property type="entry name" value="TRANSCRIPTIONAL REPRESSOR FRMR"/>
    <property type="match status" value="1"/>
</dbReference>
<dbReference type="CDD" id="cd10155">
    <property type="entry name" value="BsYrkD-like_DUF156"/>
    <property type="match status" value="1"/>
</dbReference>
<reference evidence="1 2" key="1">
    <citation type="submission" date="2018-08" db="EMBL/GenBank/DDBJ databases">
        <title>Genomic Encyclopedia of Type Strains, Phase IV (KMG-IV): sequencing the most valuable type-strain genomes for metagenomic binning, comparative biology and taxonomic classification.</title>
        <authorList>
            <person name="Goeker M."/>
        </authorList>
    </citation>
    <scope>NUCLEOTIDE SEQUENCE [LARGE SCALE GENOMIC DNA]</scope>
    <source>
        <strain evidence="1 2">DSM 17274</strain>
    </source>
</reference>
<dbReference type="GO" id="GO:0045892">
    <property type="term" value="P:negative regulation of DNA-templated transcription"/>
    <property type="evidence" value="ECO:0007669"/>
    <property type="project" value="UniProtKB-ARBA"/>
</dbReference>
<gene>
    <name evidence="1" type="ORF">DFR63_1825</name>
</gene>
<dbReference type="PANTHER" id="PTHR33677">
    <property type="entry name" value="TRANSCRIPTIONAL REPRESSOR FRMR-RELATED"/>
    <property type="match status" value="1"/>
</dbReference>
<evidence type="ECO:0000313" key="1">
    <source>
        <dbReference type="EMBL" id="REG23449.1"/>
    </source>
</evidence>
<accession>A0A3E0AUQ1</accession>
<keyword evidence="2" id="KW-1185">Reference proteome</keyword>
<dbReference type="Pfam" id="PF02583">
    <property type="entry name" value="Trns_repr_metal"/>
    <property type="match status" value="1"/>
</dbReference>
<dbReference type="Proteomes" id="UP000257076">
    <property type="component" value="Unassembled WGS sequence"/>
</dbReference>